<evidence type="ECO:0000259" key="2">
    <source>
        <dbReference type="Pfam" id="PF20150"/>
    </source>
</evidence>
<accession>A0AAD9ARR2</accession>
<keyword evidence="4" id="KW-1185">Reference proteome</keyword>
<dbReference type="EMBL" id="JAQOWY010000072">
    <property type="protein sequence ID" value="KAK1852567.1"/>
    <property type="molecule type" value="Genomic_DNA"/>
</dbReference>
<dbReference type="Proteomes" id="UP001243330">
    <property type="component" value="Unassembled WGS sequence"/>
</dbReference>
<feature type="domain" description="2EXR" evidence="2">
    <location>
        <begin position="304"/>
        <end position="419"/>
    </location>
</feature>
<sequence length="599" mass="66152">MSPSTLQRLCLRTQRVLSEPLSHRATVSWLTSLSQPVSSYLTNGGPLPAATEALPLGRVARRVRIMKHKHTTTLSRNLARLSNTPSAPTSVQPPFPFASRLRFPTLKPTSRHTPDAPRCRTLPPRGLVRLHTHLIPLTPSSVRGLFHRPSTVVRPVASAVVGLHHHPLMEPTHNAVVDTAGLPSSSSTSSPSHRPIGLNVRPTHQSGASQRHDRYDAADETEHDHGAHQTQRTTAIPAPSAARVKPPTPWKDLKACKGFDLRTWVAASGREPIITTSPCSSSVLMPSSPLASSADINADTTAAFHRFPELPYELRCRIWLMCLSWPRIVVIRGSMDCNVPGNETSGNEFGNVACNAHWYCENRSPVLFRVCSESRREALAFFRIHLPMRSPDPDSHGRPSLNQRNPAWDRIYINPDWDLVLYQGATRSVAILVSDLLAYDPNHEGVAHYGAQGIRDVNPDPGFGMATLSESLAFLKSFVLCTADTSDMVRPLGEGYIHAVAGEIGREGMQMIDWASHSRMLMRTFSNSEVRRTLVHSKDVEQRVVDDLVTVEMSTRFRSTTVQKALDSSATGRVLQLAWQPPDRKISHVMHLTTAPLTV</sequence>
<reference evidence="3" key="1">
    <citation type="submission" date="2023-01" db="EMBL/GenBank/DDBJ databases">
        <title>Colletotrichum chrysophilum M932 genome sequence.</title>
        <authorList>
            <person name="Baroncelli R."/>
        </authorList>
    </citation>
    <scope>NUCLEOTIDE SEQUENCE</scope>
    <source>
        <strain evidence="3">M932</strain>
    </source>
</reference>
<dbReference type="InterPro" id="IPR045518">
    <property type="entry name" value="2EXR"/>
</dbReference>
<feature type="region of interest" description="Disordered" evidence="1">
    <location>
        <begin position="177"/>
        <end position="247"/>
    </location>
</feature>
<protein>
    <submittedName>
        <fullName evidence="3">Pectinesterase</fullName>
    </submittedName>
</protein>
<dbReference type="PANTHER" id="PTHR35910:SF6">
    <property type="entry name" value="2EXR DOMAIN-CONTAINING PROTEIN"/>
    <property type="match status" value="1"/>
</dbReference>
<feature type="compositionally biased region" description="Low complexity" evidence="1">
    <location>
        <begin position="183"/>
        <end position="192"/>
    </location>
</feature>
<gene>
    <name evidence="3" type="ORF">CCHR01_04821</name>
</gene>
<comment type="caution">
    <text evidence="3">The sequence shown here is derived from an EMBL/GenBank/DDBJ whole genome shotgun (WGS) entry which is preliminary data.</text>
</comment>
<proteinExistence type="predicted"/>
<dbReference type="Pfam" id="PF20150">
    <property type="entry name" value="2EXR"/>
    <property type="match status" value="1"/>
</dbReference>
<organism evidence="3 4">
    <name type="scientific">Colletotrichum chrysophilum</name>
    <dbReference type="NCBI Taxonomy" id="1836956"/>
    <lineage>
        <taxon>Eukaryota</taxon>
        <taxon>Fungi</taxon>
        <taxon>Dikarya</taxon>
        <taxon>Ascomycota</taxon>
        <taxon>Pezizomycotina</taxon>
        <taxon>Sordariomycetes</taxon>
        <taxon>Hypocreomycetidae</taxon>
        <taxon>Glomerellales</taxon>
        <taxon>Glomerellaceae</taxon>
        <taxon>Colletotrichum</taxon>
        <taxon>Colletotrichum gloeosporioides species complex</taxon>
    </lineage>
</organism>
<feature type="compositionally biased region" description="Basic and acidic residues" evidence="1">
    <location>
        <begin position="210"/>
        <end position="227"/>
    </location>
</feature>
<evidence type="ECO:0000313" key="4">
    <source>
        <dbReference type="Proteomes" id="UP001243330"/>
    </source>
</evidence>
<dbReference type="AlphaFoldDB" id="A0AAD9ARR2"/>
<dbReference type="PANTHER" id="PTHR35910">
    <property type="entry name" value="2EXR DOMAIN-CONTAINING PROTEIN"/>
    <property type="match status" value="1"/>
</dbReference>
<name>A0AAD9ARR2_9PEZI</name>
<evidence type="ECO:0000256" key="1">
    <source>
        <dbReference type="SAM" id="MobiDB-lite"/>
    </source>
</evidence>
<evidence type="ECO:0000313" key="3">
    <source>
        <dbReference type="EMBL" id="KAK1852567.1"/>
    </source>
</evidence>